<name>C0GJJ3_DETAL</name>
<dbReference type="OrthoDB" id="9801235at2"/>
<comment type="subcellular location">
    <subcellularLocation>
        <location evidence="4">Cytoplasm</location>
    </subcellularLocation>
</comment>
<dbReference type="eggNOG" id="COG1699">
    <property type="taxonomic scope" value="Bacteria"/>
</dbReference>
<keyword evidence="1 4" id="KW-0963">Cytoplasm</keyword>
<evidence type="ECO:0000256" key="3">
    <source>
        <dbReference type="ARBA" id="ARBA00022845"/>
    </source>
</evidence>
<dbReference type="PANTHER" id="PTHR39190">
    <property type="entry name" value="FLAGELLAR ASSEMBLY FACTOR FLIW"/>
    <property type="match status" value="1"/>
</dbReference>
<keyword evidence="6" id="KW-1185">Reference proteome</keyword>
<dbReference type="RefSeq" id="WP_008518269.1">
    <property type="nucleotide sequence ID" value="NZ_ACJM01000016.1"/>
</dbReference>
<dbReference type="InterPro" id="IPR003775">
    <property type="entry name" value="Flagellar_assembly_factor_FliW"/>
</dbReference>
<dbReference type="STRING" id="555088.DealDRAFT_2652"/>
<dbReference type="GO" id="GO:0044780">
    <property type="term" value="P:bacterial-type flagellum assembly"/>
    <property type="evidence" value="ECO:0007669"/>
    <property type="project" value="UniProtKB-UniRule"/>
</dbReference>
<keyword evidence="3 4" id="KW-0810">Translation regulation</keyword>
<dbReference type="AlphaFoldDB" id="C0GJJ3"/>
<comment type="similarity">
    <text evidence="4">Belongs to the FliW family.</text>
</comment>
<evidence type="ECO:0000256" key="1">
    <source>
        <dbReference type="ARBA" id="ARBA00022490"/>
    </source>
</evidence>
<organism evidence="5 6">
    <name type="scientific">Dethiobacter alkaliphilus AHT 1</name>
    <dbReference type="NCBI Taxonomy" id="555088"/>
    <lineage>
        <taxon>Bacteria</taxon>
        <taxon>Bacillati</taxon>
        <taxon>Bacillota</taxon>
        <taxon>Dethiobacteria</taxon>
        <taxon>Dethiobacterales</taxon>
        <taxon>Dethiobacteraceae</taxon>
        <taxon>Dethiobacter</taxon>
    </lineage>
</organism>
<dbReference type="Gene3D" id="2.30.290.10">
    <property type="entry name" value="BH3618-like"/>
    <property type="match status" value="1"/>
</dbReference>
<evidence type="ECO:0000313" key="6">
    <source>
        <dbReference type="Proteomes" id="UP000006443"/>
    </source>
</evidence>
<dbReference type="GO" id="GO:0005737">
    <property type="term" value="C:cytoplasm"/>
    <property type="evidence" value="ECO:0007669"/>
    <property type="project" value="UniProtKB-SubCell"/>
</dbReference>
<evidence type="ECO:0000256" key="4">
    <source>
        <dbReference type="HAMAP-Rule" id="MF_01185"/>
    </source>
</evidence>
<dbReference type="SUPFAM" id="SSF141457">
    <property type="entry name" value="BH3618-like"/>
    <property type="match status" value="1"/>
</dbReference>
<dbReference type="GO" id="GO:0006417">
    <property type="term" value="P:regulation of translation"/>
    <property type="evidence" value="ECO:0007669"/>
    <property type="project" value="UniProtKB-KW"/>
</dbReference>
<evidence type="ECO:0000313" key="5">
    <source>
        <dbReference type="EMBL" id="EEG76540.1"/>
    </source>
</evidence>
<gene>
    <name evidence="4" type="primary">fliW</name>
    <name evidence="5" type="ORF">DealDRAFT_2652</name>
</gene>
<comment type="subunit">
    <text evidence="4">Interacts with translational regulator CsrA and flagellin(s).</text>
</comment>
<dbReference type="EMBL" id="ACJM01000016">
    <property type="protein sequence ID" value="EEG76540.1"/>
    <property type="molecule type" value="Genomic_DNA"/>
</dbReference>
<keyword evidence="2 4" id="KW-1005">Bacterial flagellum biogenesis</keyword>
<dbReference type="Pfam" id="PF02623">
    <property type="entry name" value="FliW"/>
    <property type="match status" value="1"/>
</dbReference>
<evidence type="ECO:0000256" key="2">
    <source>
        <dbReference type="ARBA" id="ARBA00022795"/>
    </source>
</evidence>
<sequence length="135" mass="15219">MTKPSKLTLTMTPPLMGFEDTTTYTLQPLPDNACFFTLEAQDGPSFILTKPHFFFPDYRVQVKQSDLANIKAEGTEPDVYLIVTVPEKVSDMSANLMAPLLVNAQKGLACQHVMHDSPYSTRHYLFPPEKRRHCG</sequence>
<accession>C0GJJ3</accession>
<comment type="function">
    <text evidence="4">Acts as an anti-CsrA protein, binds CsrA and prevents it from repressing translation of its target genes, one of which is flagellin. Binds to flagellin and participates in the assembly of the flagellum.</text>
</comment>
<protein>
    <recommendedName>
        <fullName evidence="4">Flagellar assembly factor FliW</fullName>
    </recommendedName>
</protein>
<reference evidence="5 6" key="1">
    <citation type="submission" date="2009-02" db="EMBL/GenBank/DDBJ databases">
        <title>Sequencing of the draft genome and assembly of Dethiobacter alkaliphilus AHT 1.</title>
        <authorList>
            <consortium name="US DOE Joint Genome Institute (JGI-PGF)"/>
            <person name="Lucas S."/>
            <person name="Copeland A."/>
            <person name="Lapidus A."/>
            <person name="Glavina del Rio T."/>
            <person name="Dalin E."/>
            <person name="Tice H."/>
            <person name="Bruce D."/>
            <person name="Goodwin L."/>
            <person name="Pitluck S."/>
            <person name="Larimer F."/>
            <person name="Land M.L."/>
            <person name="Hauser L."/>
            <person name="Muyzer G."/>
        </authorList>
    </citation>
    <scope>NUCLEOTIDE SEQUENCE [LARGE SCALE GENOMIC DNA]</scope>
    <source>
        <strain evidence="5 6">AHT 1</strain>
    </source>
</reference>
<dbReference type="Proteomes" id="UP000006443">
    <property type="component" value="Unassembled WGS sequence"/>
</dbReference>
<comment type="caution">
    <text evidence="5">The sequence shown here is derived from an EMBL/GenBank/DDBJ whole genome shotgun (WGS) entry which is preliminary data.</text>
</comment>
<proteinExistence type="inferred from homology"/>
<keyword evidence="4" id="KW-0143">Chaperone</keyword>
<dbReference type="PANTHER" id="PTHR39190:SF1">
    <property type="entry name" value="FLAGELLAR ASSEMBLY FACTOR FLIW"/>
    <property type="match status" value="1"/>
</dbReference>
<dbReference type="InterPro" id="IPR024046">
    <property type="entry name" value="Flagellar_assmbl_FliW_dom_sf"/>
</dbReference>
<dbReference type="HAMAP" id="MF_01185">
    <property type="entry name" value="FliW"/>
    <property type="match status" value="1"/>
</dbReference>